<dbReference type="PANTHER" id="PTHR43344">
    <property type="entry name" value="PHOSPHOSERINE PHOSPHATASE"/>
    <property type="match status" value="1"/>
</dbReference>
<reference evidence="1 2" key="1">
    <citation type="journal article" date="2015" name="Nature">
        <title>rRNA introns, odd ribosomes, and small enigmatic genomes across a large radiation of phyla.</title>
        <authorList>
            <person name="Brown C.T."/>
            <person name="Hug L.A."/>
            <person name="Thomas B.C."/>
            <person name="Sharon I."/>
            <person name="Castelle C.J."/>
            <person name="Singh A."/>
            <person name="Wilkins M.J."/>
            <person name="Williams K.H."/>
            <person name="Banfield J.F."/>
        </authorList>
    </citation>
    <scope>NUCLEOTIDE SEQUENCE [LARGE SCALE GENOMIC DNA]</scope>
</reference>
<gene>
    <name evidence="1" type="ORF">UR38_C0007G0012</name>
</gene>
<name>A0A0F9ZRQ8_9BACT</name>
<dbReference type="InterPro" id="IPR050582">
    <property type="entry name" value="HAD-like_SerB"/>
</dbReference>
<evidence type="ECO:0000313" key="1">
    <source>
        <dbReference type="EMBL" id="KKP46884.1"/>
    </source>
</evidence>
<sequence length="215" mass="24577">MIYEGHSIFDLIQDQEKSGFIEKGLWNIILGLLDKYKKGELNYKQAADEMLVQYSKYLEGKKYEDVLNYNLDFIEKNKNNIFPYFNNLVSKLQVTHDLYFITTNFDFTAEAFTKKFALNGFLSSKTKIEDGKIKGEIALSLGGNKGIVAELLNKYGKDGSMAVGDSENDADMLDKVKYPLVMEPNEKLEQIAKAKNWEVVNRNTITDIIMTHVKS</sequence>
<organism evidence="1 2">
    <name type="scientific">Candidatus Woesebacteria bacterium GW2011_GWA2_33_28</name>
    <dbReference type="NCBI Taxonomy" id="1618561"/>
    <lineage>
        <taxon>Bacteria</taxon>
        <taxon>Candidatus Woeseibacteriota</taxon>
    </lineage>
</organism>
<dbReference type="EMBL" id="LBOZ01000007">
    <property type="protein sequence ID" value="KKP46884.1"/>
    <property type="molecule type" value="Genomic_DNA"/>
</dbReference>
<dbReference type="Proteomes" id="UP000033995">
    <property type="component" value="Unassembled WGS sequence"/>
</dbReference>
<dbReference type="AlphaFoldDB" id="A0A0F9ZRQ8"/>
<protein>
    <recommendedName>
        <fullName evidence="3">Phosphoserine phosphatase</fullName>
    </recommendedName>
</protein>
<dbReference type="InterPro" id="IPR036412">
    <property type="entry name" value="HAD-like_sf"/>
</dbReference>
<dbReference type="SUPFAM" id="SSF56784">
    <property type="entry name" value="HAD-like"/>
    <property type="match status" value="1"/>
</dbReference>
<proteinExistence type="predicted"/>
<dbReference type="Gene3D" id="1.20.1440.100">
    <property type="entry name" value="SG protein - dephosphorylation function"/>
    <property type="match status" value="1"/>
</dbReference>
<evidence type="ECO:0008006" key="3">
    <source>
        <dbReference type="Google" id="ProtNLM"/>
    </source>
</evidence>
<evidence type="ECO:0000313" key="2">
    <source>
        <dbReference type="Proteomes" id="UP000033995"/>
    </source>
</evidence>
<dbReference type="Gene3D" id="3.40.50.1000">
    <property type="entry name" value="HAD superfamily/HAD-like"/>
    <property type="match status" value="1"/>
</dbReference>
<dbReference type="InterPro" id="IPR023214">
    <property type="entry name" value="HAD_sf"/>
</dbReference>
<comment type="caution">
    <text evidence="1">The sequence shown here is derived from an EMBL/GenBank/DDBJ whole genome shotgun (WGS) entry which is preliminary data.</text>
</comment>
<accession>A0A0F9ZRQ8</accession>